<dbReference type="RefSeq" id="WP_092579803.1">
    <property type="nucleotide sequence ID" value="NZ_FOFN01000003.1"/>
</dbReference>
<dbReference type="GO" id="GO:0030288">
    <property type="term" value="C:outer membrane-bounded periplasmic space"/>
    <property type="evidence" value="ECO:0007669"/>
    <property type="project" value="TreeGrafter"/>
</dbReference>
<proteinExistence type="predicted"/>
<dbReference type="InterPro" id="IPR002508">
    <property type="entry name" value="MurNAc-LAA_cat"/>
</dbReference>
<evidence type="ECO:0000313" key="5">
    <source>
        <dbReference type="EMBL" id="SEQ81154.1"/>
    </source>
</evidence>
<dbReference type="PANTHER" id="PTHR30404">
    <property type="entry name" value="N-ACETYLMURAMOYL-L-ALANINE AMIDASE"/>
    <property type="match status" value="1"/>
</dbReference>
<dbReference type="EC" id="3.5.1.28" evidence="2"/>
<gene>
    <name evidence="5" type="ORF">SAMN05421824_2378</name>
</gene>
<evidence type="ECO:0000256" key="1">
    <source>
        <dbReference type="ARBA" id="ARBA00001561"/>
    </source>
</evidence>
<sequence length="357" mass="40898">MHKKLIALFVTSLTVFNGITQTSGKEVMSEKGDGIYSLLRKHGLEPTKYYSMFIELNKDRLKNNNALLLGKTYLLPKQDQDTLPILDNYGITDSIPVPSIQSQPIDTITTTKKETIKFSIFGKAYENIIKESDILNGAIYYLISGHGGPDPGAIEMYSGNLISEDEYAYDVTLRLARKLMANGAKVYVIIKDHNDGIRDKKVLEVDYDETYYPDNPISRSQKLRLRERTKAVNKLYLKHKGAYQRLIVTHIDSRSKGKNIDVFFYHDHKSNSGKTLALNIHNAFKQKYAKHQPNRTYSGTVSSRSLYVIKNTLPAMVYIELGNIKNKIDQRRILNYENREALAKWVYEGLLVDFKER</sequence>
<name>A0A1H9J2S6_9FLAO</name>
<dbReference type="STRING" id="419940.SAMN05421824_2378"/>
<dbReference type="GO" id="GO:0008745">
    <property type="term" value="F:N-acetylmuramoyl-L-alanine amidase activity"/>
    <property type="evidence" value="ECO:0007669"/>
    <property type="project" value="UniProtKB-EC"/>
</dbReference>
<organism evidence="5 6">
    <name type="scientific">Hyunsoonleella jejuensis</name>
    <dbReference type="NCBI Taxonomy" id="419940"/>
    <lineage>
        <taxon>Bacteria</taxon>
        <taxon>Pseudomonadati</taxon>
        <taxon>Bacteroidota</taxon>
        <taxon>Flavobacteriia</taxon>
        <taxon>Flavobacteriales</taxon>
        <taxon>Flavobacteriaceae</taxon>
    </lineage>
</organism>
<keyword evidence="3" id="KW-0378">Hydrolase</keyword>
<dbReference type="AlphaFoldDB" id="A0A1H9J2S6"/>
<dbReference type="Gene3D" id="3.40.630.40">
    <property type="entry name" value="Zn-dependent exopeptidases"/>
    <property type="match status" value="1"/>
</dbReference>
<dbReference type="EMBL" id="FOFN01000003">
    <property type="protein sequence ID" value="SEQ81154.1"/>
    <property type="molecule type" value="Genomic_DNA"/>
</dbReference>
<keyword evidence="6" id="KW-1185">Reference proteome</keyword>
<dbReference type="PANTHER" id="PTHR30404:SF0">
    <property type="entry name" value="N-ACETYLMURAMOYL-L-ALANINE AMIDASE AMIC"/>
    <property type="match status" value="1"/>
</dbReference>
<feature type="domain" description="MurNAc-LAA" evidence="4">
    <location>
        <begin position="243"/>
        <end position="351"/>
    </location>
</feature>
<dbReference type="InterPro" id="IPR050695">
    <property type="entry name" value="N-acetylmuramoyl_amidase_3"/>
</dbReference>
<evidence type="ECO:0000259" key="4">
    <source>
        <dbReference type="SMART" id="SM00646"/>
    </source>
</evidence>
<dbReference type="CDD" id="cd02696">
    <property type="entry name" value="MurNAc-LAA"/>
    <property type="match status" value="1"/>
</dbReference>
<reference evidence="5 6" key="1">
    <citation type="submission" date="2016-10" db="EMBL/GenBank/DDBJ databases">
        <authorList>
            <person name="de Groot N.N."/>
        </authorList>
    </citation>
    <scope>NUCLEOTIDE SEQUENCE [LARGE SCALE GENOMIC DNA]</scope>
    <source>
        <strain evidence="5 6">DSM 21035</strain>
    </source>
</reference>
<protein>
    <recommendedName>
        <fullName evidence="2">N-acetylmuramoyl-L-alanine amidase</fullName>
        <ecNumber evidence="2">3.5.1.28</ecNumber>
    </recommendedName>
</protein>
<dbReference type="SUPFAM" id="SSF53187">
    <property type="entry name" value="Zn-dependent exopeptidases"/>
    <property type="match status" value="1"/>
</dbReference>
<evidence type="ECO:0000256" key="3">
    <source>
        <dbReference type="ARBA" id="ARBA00022801"/>
    </source>
</evidence>
<dbReference type="OrthoDB" id="936124at2"/>
<dbReference type="Proteomes" id="UP000198999">
    <property type="component" value="Unassembled WGS sequence"/>
</dbReference>
<dbReference type="SMART" id="SM00646">
    <property type="entry name" value="Ami_3"/>
    <property type="match status" value="1"/>
</dbReference>
<evidence type="ECO:0000313" key="6">
    <source>
        <dbReference type="Proteomes" id="UP000198999"/>
    </source>
</evidence>
<comment type="catalytic activity">
    <reaction evidence="1">
        <text>Hydrolyzes the link between N-acetylmuramoyl residues and L-amino acid residues in certain cell-wall glycopeptides.</text>
        <dbReference type="EC" id="3.5.1.28"/>
    </reaction>
</comment>
<evidence type="ECO:0000256" key="2">
    <source>
        <dbReference type="ARBA" id="ARBA00011901"/>
    </source>
</evidence>
<accession>A0A1H9J2S6</accession>
<dbReference type="Pfam" id="PF01520">
    <property type="entry name" value="Amidase_3"/>
    <property type="match status" value="1"/>
</dbReference>
<dbReference type="GO" id="GO:0009253">
    <property type="term" value="P:peptidoglycan catabolic process"/>
    <property type="evidence" value="ECO:0007669"/>
    <property type="project" value="InterPro"/>
</dbReference>